<keyword evidence="3" id="KW-1185">Reference proteome</keyword>
<dbReference type="InParanoid" id="A0A165E5X9"/>
<evidence type="ECO:0000313" key="3">
    <source>
        <dbReference type="Proteomes" id="UP000077266"/>
    </source>
</evidence>
<evidence type="ECO:0000313" key="2">
    <source>
        <dbReference type="EMBL" id="KZV86145.1"/>
    </source>
</evidence>
<dbReference type="AlphaFoldDB" id="A0A165E5X9"/>
<organism evidence="2 3">
    <name type="scientific">Exidia glandulosa HHB12029</name>
    <dbReference type="NCBI Taxonomy" id="1314781"/>
    <lineage>
        <taxon>Eukaryota</taxon>
        <taxon>Fungi</taxon>
        <taxon>Dikarya</taxon>
        <taxon>Basidiomycota</taxon>
        <taxon>Agaricomycotina</taxon>
        <taxon>Agaricomycetes</taxon>
        <taxon>Auriculariales</taxon>
        <taxon>Exidiaceae</taxon>
        <taxon>Exidia</taxon>
    </lineage>
</organism>
<proteinExistence type="predicted"/>
<protein>
    <submittedName>
        <fullName evidence="2">Uncharacterized protein</fullName>
    </submittedName>
</protein>
<accession>A0A165E5X9</accession>
<sequence length="51" mass="5887">MYNLRSRGGRSIGTRVSEGGWAQVRTPRRTAWCFGAQHFLRLRRPSPFLVP</sequence>
<evidence type="ECO:0000256" key="1">
    <source>
        <dbReference type="SAM" id="MobiDB-lite"/>
    </source>
</evidence>
<feature type="region of interest" description="Disordered" evidence="1">
    <location>
        <begin position="1"/>
        <end position="20"/>
    </location>
</feature>
<dbReference type="Proteomes" id="UP000077266">
    <property type="component" value="Unassembled WGS sequence"/>
</dbReference>
<name>A0A165E5X9_EXIGL</name>
<dbReference type="EMBL" id="KV426165">
    <property type="protein sequence ID" value="KZV86145.1"/>
    <property type="molecule type" value="Genomic_DNA"/>
</dbReference>
<gene>
    <name evidence="2" type="ORF">EXIGLDRAFT_725144</name>
</gene>
<reference evidence="2 3" key="1">
    <citation type="journal article" date="2016" name="Mol. Biol. Evol.">
        <title>Comparative Genomics of Early-Diverging Mushroom-Forming Fungi Provides Insights into the Origins of Lignocellulose Decay Capabilities.</title>
        <authorList>
            <person name="Nagy L.G."/>
            <person name="Riley R."/>
            <person name="Tritt A."/>
            <person name="Adam C."/>
            <person name="Daum C."/>
            <person name="Floudas D."/>
            <person name="Sun H."/>
            <person name="Yadav J.S."/>
            <person name="Pangilinan J."/>
            <person name="Larsson K.H."/>
            <person name="Matsuura K."/>
            <person name="Barry K."/>
            <person name="Labutti K."/>
            <person name="Kuo R."/>
            <person name="Ohm R.A."/>
            <person name="Bhattacharya S.S."/>
            <person name="Shirouzu T."/>
            <person name="Yoshinaga Y."/>
            <person name="Martin F.M."/>
            <person name="Grigoriev I.V."/>
            <person name="Hibbett D.S."/>
        </authorList>
    </citation>
    <scope>NUCLEOTIDE SEQUENCE [LARGE SCALE GENOMIC DNA]</scope>
    <source>
        <strain evidence="2 3">HHB12029</strain>
    </source>
</reference>